<evidence type="ECO:0000313" key="3">
    <source>
        <dbReference type="Proteomes" id="UP001151079"/>
    </source>
</evidence>
<protein>
    <submittedName>
        <fullName evidence="2">Secretion protein</fullName>
    </submittedName>
</protein>
<feature type="signal peptide" evidence="1">
    <location>
        <begin position="1"/>
        <end position="22"/>
    </location>
</feature>
<proteinExistence type="predicted"/>
<dbReference type="EMBL" id="JAOZEW010000025">
    <property type="protein sequence ID" value="MCV9929962.1"/>
    <property type="molecule type" value="Genomic_DNA"/>
</dbReference>
<organism evidence="2 3">
    <name type="scientific">Flavobacterium shii</name>
    <dbReference type="NCBI Taxonomy" id="2987687"/>
    <lineage>
        <taxon>Bacteria</taxon>
        <taxon>Pseudomonadati</taxon>
        <taxon>Bacteroidota</taxon>
        <taxon>Flavobacteriia</taxon>
        <taxon>Flavobacteriales</taxon>
        <taxon>Flavobacteriaceae</taxon>
        <taxon>Flavobacterium</taxon>
    </lineage>
</organism>
<keyword evidence="3" id="KW-1185">Reference proteome</keyword>
<dbReference type="Proteomes" id="UP001151079">
    <property type="component" value="Unassembled WGS sequence"/>
</dbReference>
<evidence type="ECO:0000313" key="2">
    <source>
        <dbReference type="EMBL" id="MCV9929962.1"/>
    </source>
</evidence>
<dbReference type="RefSeq" id="WP_264208045.1">
    <property type="nucleotide sequence ID" value="NZ_JAOZEW010000025.1"/>
</dbReference>
<name>A0A9X2ZHP6_9FLAO</name>
<keyword evidence="1" id="KW-0732">Signal</keyword>
<gene>
    <name evidence="2" type="ORF">OIU83_20040</name>
</gene>
<evidence type="ECO:0000256" key="1">
    <source>
        <dbReference type="SAM" id="SignalP"/>
    </source>
</evidence>
<sequence>MKKILGLSLVLVIFFTTMSTYAIDGKGDYILNIKTGNGKVVSFTLNGEQKSNYSIFDGESHLIYKGLAADELETSKTVSLEGFPAGTYYLELQDNAKKVKHEIVVKSSKANKKSDETFNQSPAFRR</sequence>
<accession>A0A9X2ZHP6</accession>
<dbReference type="AlphaFoldDB" id="A0A9X2ZHP6"/>
<feature type="chain" id="PRO_5040990875" evidence="1">
    <location>
        <begin position="23"/>
        <end position="126"/>
    </location>
</feature>
<reference evidence="2" key="1">
    <citation type="submission" date="2022-10" db="EMBL/GenBank/DDBJ databases">
        <title>Two novel species of Flavobacterium.</title>
        <authorList>
            <person name="Liu Q."/>
            <person name="Xin Y.-H."/>
        </authorList>
    </citation>
    <scope>NUCLEOTIDE SEQUENCE</scope>
    <source>
        <strain evidence="2">LS1R49</strain>
    </source>
</reference>
<comment type="caution">
    <text evidence="2">The sequence shown here is derived from an EMBL/GenBank/DDBJ whole genome shotgun (WGS) entry which is preliminary data.</text>
</comment>